<dbReference type="InterPro" id="IPR001853">
    <property type="entry name" value="DSBA-like_thioredoxin_dom"/>
</dbReference>
<dbReference type="PANTHER" id="PTHR13887">
    <property type="entry name" value="GLUTATHIONE S-TRANSFERASE KAPPA"/>
    <property type="match status" value="1"/>
</dbReference>
<sequence length="231" mass="26202">MPYESAITFTLDTICPWYYGTYLGFIRLTKALEAYRTANPDSPATFTLKLAPYQLYPDATQEGVDKYEWYKNEKYQGSEERMKMYMAAMEDLGKAENIKFDFGGGMLANTLHAHRVLQYLQNNKEQGLQLEVLKSLYTQYFQQRAHPSSTETLKKACVAAGISQDEAEKLVEDGDEELRETKAAIQEQASNGVDSVPYVIFEGRKRDFTLIGAKSMAEYEKVLGQVAKECA</sequence>
<protein>
    <submittedName>
        <fullName evidence="2">Thioredoxin-like protein</fullName>
    </submittedName>
</protein>
<evidence type="ECO:0000313" key="2">
    <source>
        <dbReference type="EMBL" id="OAG22812.1"/>
    </source>
</evidence>
<dbReference type="STRING" id="5599.A0A177DV05"/>
<keyword evidence="3" id="KW-1185">Reference proteome</keyword>
<evidence type="ECO:0000313" key="3">
    <source>
        <dbReference type="Proteomes" id="UP000077248"/>
    </source>
</evidence>
<feature type="domain" description="DSBA-like thioredoxin" evidence="1">
    <location>
        <begin position="7"/>
        <end position="223"/>
    </location>
</feature>
<accession>A0A177DV05</accession>
<dbReference type="OMA" id="DKYEWYK"/>
<evidence type="ECO:0000259" key="1">
    <source>
        <dbReference type="Pfam" id="PF01323"/>
    </source>
</evidence>
<proteinExistence type="predicted"/>
<dbReference type="SUPFAM" id="SSF52833">
    <property type="entry name" value="Thioredoxin-like"/>
    <property type="match status" value="1"/>
</dbReference>
<dbReference type="Gene3D" id="3.40.30.10">
    <property type="entry name" value="Glutaredoxin"/>
    <property type="match status" value="1"/>
</dbReference>
<gene>
    <name evidence="2" type="ORF">CC77DRAFT_985438</name>
</gene>
<dbReference type="KEGG" id="aalt:CC77DRAFT_985438"/>
<organism evidence="2 3">
    <name type="scientific">Alternaria alternata</name>
    <name type="common">Alternaria rot fungus</name>
    <name type="synonym">Torula alternata</name>
    <dbReference type="NCBI Taxonomy" id="5599"/>
    <lineage>
        <taxon>Eukaryota</taxon>
        <taxon>Fungi</taxon>
        <taxon>Dikarya</taxon>
        <taxon>Ascomycota</taxon>
        <taxon>Pezizomycotina</taxon>
        <taxon>Dothideomycetes</taxon>
        <taxon>Pleosporomycetidae</taxon>
        <taxon>Pleosporales</taxon>
        <taxon>Pleosporineae</taxon>
        <taxon>Pleosporaceae</taxon>
        <taxon>Alternaria</taxon>
        <taxon>Alternaria sect. Alternaria</taxon>
        <taxon>Alternaria alternata complex</taxon>
    </lineage>
</organism>
<dbReference type="EMBL" id="KV441474">
    <property type="protein sequence ID" value="OAG22812.1"/>
    <property type="molecule type" value="Genomic_DNA"/>
</dbReference>
<dbReference type="VEuPathDB" id="FungiDB:CC77DRAFT_985438"/>
<reference evidence="2 3" key="1">
    <citation type="submission" date="2016-05" db="EMBL/GenBank/DDBJ databases">
        <title>Comparative analysis of secretome profiles of manganese(II)-oxidizing ascomycete fungi.</title>
        <authorList>
            <consortium name="DOE Joint Genome Institute"/>
            <person name="Zeiner C.A."/>
            <person name="Purvine S.O."/>
            <person name="Zink E.M."/>
            <person name="Wu S."/>
            <person name="Pasa-Tolic L."/>
            <person name="Chaput D.L."/>
            <person name="Haridas S."/>
            <person name="Grigoriev I.V."/>
            <person name="Santelli C.M."/>
            <person name="Hansel C.M."/>
        </authorList>
    </citation>
    <scope>NUCLEOTIDE SEQUENCE [LARGE SCALE GENOMIC DNA]</scope>
    <source>
        <strain evidence="2 3">SRC1lrK2f</strain>
    </source>
</reference>
<dbReference type="GO" id="GO:0016491">
    <property type="term" value="F:oxidoreductase activity"/>
    <property type="evidence" value="ECO:0007669"/>
    <property type="project" value="InterPro"/>
</dbReference>
<dbReference type="Proteomes" id="UP000077248">
    <property type="component" value="Unassembled WGS sequence"/>
</dbReference>
<dbReference type="RefSeq" id="XP_018388233.1">
    <property type="nucleotide sequence ID" value="XM_018536197.1"/>
</dbReference>
<name>A0A177DV05_ALTAL</name>
<dbReference type="Pfam" id="PF01323">
    <property type="entry name" value="DSBA"/>
    <property type="match status" value="1"/>
</dbReference>
<dbReference type="AlphaFoldDB" id="A0A177DV05"/>
<dbReference type="InterPro" id="IPR036249">
    <property type="entry name" value="Thioredoxin-like_sf"/>
</dbReference>
<dbReference type="GeneID" id="29121791"/>
<dbReference type="PANTHER" id="PTHR13887:SF52">
    <property type="entry name" value="DSBA-LIKE THIOREDOXIN DOMAIN-CONTAINING PROTEIN"/>
    <property type="match status" value="1"/>
</dbReference>